<dbReference type="PANTHER" id="PTHR12176:SF77">
    <property type="entry name" value="S-ADENOSYL-L-METHIONINE-DEPENDENT METHYLTRANSFERASES SUPERFAMILY PROTEIN"/>
    <property type="match status" value="1"/>
</dbReference>
<comment type="similarity">
    <text evidence="1">Belongs to the methyltransferase superfamily.</text>
</comment>
<organism evidence="4 5">
    <name type="scientific">Erythranthe guttata</name>
    <name type="common">Yellow monkey flower</name>
    <name type="synonym">Mimulus guttatus</name>
    <dbReference type="NCBI Taxonomy" id="4155"/>
    <lineage>
        <taxon>Eukaryota</taxon>
        <taxon>Viridiplantae</taxon>
        <taxon>Streptophyta</taxon>
        <taxon>Embryophyta</taxon>
        <taxon>Tracheophyta</taxon>
        <taxon>Spermatophyta</taxon>
        <taxon>Magnoliopsida</taxon>
        <taxon>eudicotyledons</taxon>
        <taxon>Gunneridae</taxon>
        <taxon>Pentapetalae</taxon>
        <taxon>asterids</taxon>
        <taxon>lamiids</taxon>
        <taxon>Lamiales</taxon>
        <taxon>Phrymaceae</taxon>
        <taxon>Erythranthe</taxon>
    </lineage>
</organism>
<dbReference type="CDD" id="cd02440">
    <property type="entry name" value="AdoMet_MTases"/>
    <property type="match status" value="1"/>
</dbReference>
<dbReference type="GO" id="GO:0032259">
    <property type="term" value="P:methylation"/>
    <property type="evidence" value="ECO:0007669"/>
    <property type="project" value="UniProtKB-KW"/>
</dbReference>
<protein>
    <submittedName>
        <fullName evidence="4">Uncharacterized protein</fullName>
    </submittedName>
</protein>
<keyword evidence="3" id="KW-0808">Transferase</keyword>
<proteinExistence type="inferred from homology"/>
<evidence type="ECO:0000256" key="1">
    <source>
        <dbReference type="ARBA" id="ARBA00008361"/>
    </source>
</evidence>
<dbReference type="InterPro" id="IPR029063">
    <property type="entry name" value="SAM-dependent_MTases_sf"/>
</dbReference>
<dbReference type="GO" id="GO:0008168">
    <property type="term" value="F:methyltransferase activity"/>
    <property type="evidence" value="ECO:0007669"/>
    <property type="project" value="UniProtKB-KW"/>
</dbReference>
<dbReference type="InterPro" id="IPR051419">
    <property type="entry name" value="Lys/N-term_MeTrsfase_sf"/>
</dbReference>
<name>A0A022QYP0_ERYGU</name>
<dbReference type="Proteomes" id="UP000030748">
    <property type="component" value="Unassembled WGS sequence"/>
</dbReference>
<dbReference type="EMBL" id="KI630827">
    <property type="protein sequence ID" value="EYU32699.1"/>
    <property type="molecule type" value="Genomic_DNA"/>
</dbReference>
<dbReference type="PANTHER" id="PTHR12176">
    <property type="entry name" value="SAM-DEPENDENT METHYLTRANSFERASE SUPERFAMILY PROTEIN"/>
    <property type="match status" value="1"/>
</dbReference>
<dbReference type="AlphaFoldDB" id="A0A022QYP0"/>
<keyword evidence="2" id="KW-0489">Methyltransferase</keyword>
<feature type="non-terminal residue" evidence="4">
    <location>
        <position position="133"/>
    </location>
</feature>
<dbReference type="Gene3D" id="3.40.50.150">
    <property type="entry name" value="Vaccinia Virus protein VP39"/>
    <property type="match status" value="1"/>
</dbReference>
<dbReference type="SUPFAM" id="SSF53335">
    <property type="entry name" value="S-adenosyl-L-methionine-dependent methyltransferases"/>
    <property type="match status" value="1"/>
</dbReference>
<evidence type="ECO:0000256" key="3">
    <source>
        <dbReference type="ARBA" id="ARBA00022679"/>
    </source>
</evidence>
<evidence type="ECO:0000256" key="2">
    <source>
        <dbReference type="ARBA" id="ARBA00022603"/>
    </source>
</evidence>
<evidence type="ECO:0000313" key="4">
    <source>
        <dbReference type="EMBL" id="EYU32699.1"/>
    </source>
</evidence>
<keyword evidence="5" id="KW-1185">Reference proteome</keyword>
<dbReference type="eggNOG" id="KOG2352">
    <property type="taxonomic scope" value="Eukaryota"/>
</dbReference>
<accession>A0A022QYP0</accession>
<reference evidence="4 5" key="1">
    <citation type="journal article" date="2013" name="Proc. Natl. Acad. Sci. U.S.A.">
        <title>Fine-scale variation in meiotic recombination in Mimulus inferred from population shotgun sequencing.</title>
        <authorList>
            <person name="Hellsten U."/>
            <person name="Wright K.M."/>
            <person name="Jenkins J."/>
            <person name="Shu S."/>
            <person name="Yuan Y."/>
            <person name="Wessler S.R."/>
            <person name="Schmutz J."/>
            <person name="Willis J.H."/>
            <person name="Rokhsar D.S."/>
        </authorList>
    </citation>
    <scope>NUCLEOTIDE SEQUENCE [LARGE SCALE GENOMIC DNA]</scope>
    <source>
        <strain evidence="5">cv. DUN x IM62</strain>
    </source>
</reference>
<sequence length="133" mass="15515">MAQNDEQQGEQCVRTEKELPIAFGNFTNKENWDFFYAARGAGNFSEWYADWPQLRTLLRNHLSFPPSAPPPEELSILVPACGNSRLSEHLYDDGFRNITNVDFSREVISAMMKRNLRERPGMRWRVMDITDMQ</sequence>
<evidence type="ECO:0000313" key="5">
    <source>
        <dbReference type="Proteomes" id="UP000030748"/>
    </source>
</evidence>
<gene>
    <name evidence="4" type="ORF">MIMGU_mgv1a0193842mg</name>
</gene>